<keyword evidence="2" id="KW-1185">Reference proteome</keyword>
<organism evidence="1 2">
    <name type="scientific">Acorus calamus</name>
    <name type="common">Sweet flag</name>
    <dbReference type="NCBI Taxonomy" id="4465"/>
    <lineage>
        <taxon>Eukaryota</taxon>
        <taxon>Viridiplantae</taxon>
        <taxon>Streptophyta</taxon>
        <taxon>Embryophyta</taxon>
        <taxon>Tracheophyta</taxon>
        <taxon>Spermatophyta</taxon>
        <taxon>Magnoliopsida</taxon>
        <taxon>Liliopsida</taxon>
        <taxon>Acoraceae</taxon>
        <taxon>Acorus</taxon>
    </lineage>
</organism>
<reference evidence="1" key="2">
    <citation type="submission" date="2023-06" db="EMBL/GenBank/DDBJ databases">
        <authorList>
            <person name="Ma L."/>
            <person name="Liu K.-W."/>
            <person name="Li Z."/>
            <person name="Hsiao Y.-Y."/>
            <person name="Qi Y."/>
            <person name="Fu T."/>
            <person name="Tang G."/>
            <person name="Zhang D."/>
            <person name="Sun W.-H."/>
            <person name="Liu D.-K."/>
            <person name="Li Y."/>
            <person name="Chen G.-Z."/>
            <person name="Liu X.-D."/>
            <person name="Liao X.-Y."/>
            <person name="Jiang Y.-T."/>
            <person name="Yu X."/>
            <person name="Hao Y."/>
            <person name="Huang J."/>
            <person name="Zhao X.-W."/>
            <person name="Ke S."/>
            <person name="Chen Y.-Y."/>
            <person name="Wu W.-L."/>
            <person name="Hsu J.-L."/>
            <person name="Lin Y.-F."/>
            <person name="Huang M.-D."/>
            <person name="Li C.-Y."/>
            <person name="Huang L."/>
            <person name="Wang Z.-W."/>
            <person name="Zhao X."/>
            <person name="Zhong W.-Y."/>
            <person name="Peng D.-H."/>
            <person name="Ahmad S."/>
            <person name="Lan S."/>
            <person name="Zhang J.-S."/>
            <person name="Tsai W.-C."/>
            <person name="Van De Peer Y."/>
            <person name="Liu Z.-J."/>
        </authorList>
    </citation>
    <scope>NUCLEOTIDE SEQUENCE</scope>
    <source>
        <strain evidence="1">CP</strain>
        <tissue evidence="1">Leaves</tissue>
    </source>
</reference>
<accession>A0AAV9FRW2</accession>
<dbReference type="AlphaFoldDB" id="A0AAV9FRW2"/>
<evidence type="ECO:0000313" key="1">
    <source>
        <dbReference type="EMBL" id="KAK1326423.1"/>
    </source>
</evidence>
<sequence>MAKVVVVDLKVLEEDKKEEKKWKPSSIRVSESLRVSDSIVGSPDSRIDYLTHSSPDARLSLASSIYGVLPELLRMLAETHTPAAIDATLACLITLSVPRCLRTQVVPLGLVPALTRIMAAMEEDAGDDSGEVGCSGSDGLRGARGIIVFLHI</sequence>
<dbReference type="EMBL" id="JAUJYO010000001">
    <property type="protein sequence ID" value="KAK1326423.1"/>
    <property type="molecule type" value="Genomic_DNA"/>
</dbReference>
<name>A0AAV9FRW2_ACOCL</name>
<dbReference type="Proteomes" id="UP001180020">
    <property type="component" value="Unassembled WGS sequence"/>
</dbReference>
<comment type="caution">
    <text evidence="1">The sequence shown here is derived from an EMBL/GenBank/DDBJ whole genome shotgun (WGS) entry which is preliminary data.</text>
</comment>
<evidence type="ECO:0000313" key="2">
    <source>
        <dbReference type="Proteomes" id="UP001180020"/>
    </source>
</evidence>
<protein>
    <submittedName>
        <fullName evidence="1">Uncharacterized protein</fullName>
    </submittedName>
</protein>
<reference evidence="1" key="1">
    <citation type="journal article" date="2023" name="Nat. Commun.">
        <title>Diploid and tetraploid genomes of Acorus and the evolution of monocots.</title>
        <authorList>
            <person name="Ma L."/>
            <person name="Liu K.W."/>
            <person name="Li Z."/>
            <person name="Hsiao Y.Y."/>
            <person name="Qi Y."/>
            <person name="Fu T."/>
            <person name="Tang G.D."/>
            <person name="Zhang D."/>
            <person name="Sun W.H."/>
            <person name="Liu D.K."/>
            <person name="Li Y."/>
            <person name="Chen G.Z."/>
            <person name="Liu X.D."/>
            <person name="Liao X.Y."/>
            <person name="Jiang Y.T."/>
            <person name="Yu X."/>
            <person name="Hao Y."/>
            <person name="Huang J."/>
            <person name="Zhao X.W."/>
            <person name="Ke S."/>
            <person name="Chen Y.Y."/>
            <person name="Wu W.L."/>
            <person name="Hsu J.L."/>
            <person name="Lin Y.F."/>
            <person name="Huang M.D."/>
            <person name="Li C.Y."/>
            <person name="Huang L."/>
            <person name="Wang Z.W."/>
            <person name="Zhao X."/>
            <person name="Zhong W.Y."/>
            <person name="Peng D.H."/>
            <person name="Ahmad S."/>
            <person name="Lan S."/>
            <person name="Zhang J.S."/>
            <person name="Tsai W.C."/>
            <person name="Van de Peer Y."/>
            <person name="Liu Z.J."/>
        </authorList>
    </citation>
    <scope>NUCLEOTIDE SEQUENCE</scope>
    <source>
        <strain evidence="1">CP</strain>
    </source>
</reference>
<gene>
    <name evidence="1" type="ORF">QJS10_CPA01g00826</name>
</gene>
<proteinExistence type="predicted"/>